<sequence length="428" mass="47812">MELLAVAQKYQMDSVLTRVRGTISRQDPPFIRPETALHVYFLAQKYEIHQEALQAARVTLRLSMTIEGLEDKLDFPGMTGSYLHELWKYHQRVRTDLKSGVLEFKNSGLLDVVNGLRCNTPYSYSDSFPQWLDDYIGSIAEGPHLLDLIEFESTWARHIQSNNCSCSCVGISSQVMRTFWEALTNVVHRTVERVDSTLALVKEEPTSTNSDPPSLPLCLDLPDANIIVRSSDQATFRVHKSVLAISSSFFKHPLSFPQQPDDELVDGLPVIQLPEDADLLNSLVSLLYPISPVIPGSYEKVFALLAACQKYGMTSIQFYIRTEIKNGRFPAPVATEAFRAYAIASSMGLIPEMESAARLTLGRPMTFESLGKGLRSFKGRALCDLLRYRHVPKHVPARAATASVASIFGVASIDSENLRSKGKKKKRK</sequence>
<proteinExistence type="predicted"/>
<evidence type="ECO:0000259" key="1">
    <source>
        <dbReference type="PROSITE" id="PS50097"/>
    </source>
</evidence>
<dbReference type="CDD" id="cd18186">
    <property type="entry name" value="BTB_POZ_ZBTB_KLHL-like"/>
    <property type="match status" value="1"/>
</dbReference>
<name>A0AAD4L9L5_9AGAM</name>
<protein>
    <recommendedName>
        <fullName evidence="1">BTB domain-containing protein</fullName>
    </recommendedName>
</protein>
<dbReference type="InterPro" id="IPR011333">
    <property type="entry name" value="SKP1/BTB/POZ_sf"/>
</dbReference>
<evidence type="ECO:0000313" key="3">
    <source>
        <dbReference type="Proteomes" id="UP001201163"/>
    </source>
</evidence>
<dbReference type="AlphaFoldDB" id="A0AAD4L9L5"/>
<dbReference type="Gene3D" id="3.30.710.10">
    <property type="entry name" value="Potassium Channel Kv1.1, Chain A"/>
    <property type="match status" value="1"/>
</dbReference>
<dbReference type="SUPFAM" id="SSF54695">
    <property type="entry name" value="POZ domain"/>
    <property type="match status" value="1"/>
</dbReference>
<dbReference type="EMBL" id="JAKELL010000062">
    <property type="protein sequence ID" value="KAH8985582.1"/>
    <property type="molecule type" value="Genomic_DNA"/>
</dbReference>
<comment type="caution">
    <text evidence="2">The sequence shown here is derived from an EMBL/GenBank/DDBJ whole genome shotgun (WGS) entry which is preliminary data.</text>
</comment>
<evidence type="ECO:0000313" key="2">
    <source>
        <dbReference type="EMBL" id="KAH8985582.1"/>
    </source>
</evidence>
<gene>
    <name evidence="2" type="ORF">EDB92DRAFT_1882556</name>
</gene>
<dbReference type="Proteomes" id="UP001201163">
    <property type="component" value="Unassembled WGS sequence"/>
</dbReference>
<reference evidence="2" key="1">
    <citation type="submission" date="2022-01" db="EMBL/GenBank/DDBJ databases">
        <title>Comparative genomics reveals a dynamic genome evolution in the ectomycorrhizal milk-cap (Lactarius) mushrooms.</title>
        <authorList>
            <consortium name="DOE Joint Genome Institute"/>
            <person name="Lebreton A."/>
            <person name="Tang N."/>
            <person name="Kuo A."/>
            <person name="LaButti K."/>
            <person name="Drula E."/>
            <person name="Barry K."/>
            <person name="Clum A."/>
            <person name="Lipzen A."/>
            <person name="Mousain D."/>
            <person name="Ng V."/>
            <person name="Wang R."/>
            <person name="Wang X."/>
            <person name="Dai Y."/>
            <person name="Henrissat B."/>
            <person name="Grigoriev I.V."/>
            <person name="Guerin-Laguette A."/>
            <person name="Yu F."/>
            <person name="Martin F.M."/>
        </authorList>
    </citation>
    <scope>NUCLEOTIDE SEQUENCE</scope>
    <source>
        <strain evidence="2">QP</strain>
    </source>
</reference>
<feature type="domain" description="BTB" evidence="1">
    <location>
        <begin position="222"/>
        <end position="288"/>
    </location>
</feature>
<dbReference type="PROSITE" id="PS50097">
    <property type="entry name" value="BTB"/>
    <property type="match status" value="1"/>
</dbReference>
<dbReference type="SMART" id="SM00225">
    <property type="entry name" value="BTB"/>
    <property type="match status" value="1"/>
</dbReference>
<organism evidence="2 3">
    <name type="scientific">Lactarius akahatsu</name>
    <dbReference type="NCBI Taxonomy" id="416441"/>
    <lineage>
        <taxon>Eukaryota</taxon>
        <taxon>Fungi</taxon>
        <taxon>Dikarya</taxon>
        <taxon>Basidiomycota</taxon>
        <taxon>Agaricomycotina</taxon>
        <taxon>Agaricomycetes</taxon>
        <taxon>Russulales</taxon>
        <taxon>Russulaceae</taxon>
        <taxon>Lactarius</taxon>
    </lineage>
</organism>
<keyword evidence="3" id="KW-1185">Reference proteome</keyword>
<dbReference type="InterPro" id="IPR000210">
    <property type="entry name" value="BTB/POZ_dom"/>
</dbReference>
<accession>A0AAD4L9L5</accession>
<dbReference type="Pfam" id="PF00651">
    <property type="entry name" value="BTB"/>
    <property type="match status" value="1"/>
</dbReference>